<reference evidence="2" key="1">
    <citation type="submission" date="2022-03" db="EMBL/GenBank/DDBJ databases">
        <title>Streptomyces 7R015 and 7R016 isolated from Barleria lupulina in Thailand.</title>
        <authorList>
            <person name="Kanchanasin P."/>
            <person name="Phongsopitanun W."/>
            <person name="Tanasupawat S."/>
        </authorList>
    </citation>
    <scope>NUCLEOTIDE SEQUENCE</scope>
    <source>
        <strain evidence="2">7R015</strain>
    </source>
</reference>
<keyword evidence="3" id="KW-1185">Reference proteome</keyword>
<sequence length="136" mass="14632">MSILRKAAAGAAAATLCLTGVVASAGSAQASSCTITKWHYTGTYKCGTKVLSADWTANGSVDEVFVIAPNRHIWHVWKNAGGWKEMPGGGRADNTTGYTFWDGIERCVIVYVNSAPHYYQNCFRNGAWHTWTVAGG</sequence>
<proteinExistence type="predicted"/>
<feature type="signal peptide" evidence="1">
    <location>
        <begin position="1"/>
        <end position="30"/>
    </location>
</feature>
<feature type="chain" id="PRO_5045286864" description="Secreted protein" evidence="1">
    <location>
        <begin position="31"/>
        <end position="136"/>
    </location>
</feature>
<dbReference type="EMBL" id="JALDAY010000006">
    <property type="protein sequence ID" value="MCI3273631.1"/>
    <property type="molecule type" value="Genomic_DNA"/>
</dbReference>
<dbReference type="Proteomes" id="UP001165269">
    <property type="component" value="Unassembled WGS sequence"/>
</dbReference>
<protein>
    <recommendedName>
        <fullName evidence="4">Secreted protein</fullName>
    </recommendedName>
</protein>
<name>A0ABS9YCK8_9ACTN</name>
<evidence type="ECO:0000313" key="3">
    <source>
        <dbReference type="Proteomes" id="UP001165269"/>
    </source>
</evidence>
<keyword evidence="1" id="KW-0732">Signal</keyword>
<dbReference type="SUPFAM" id="SSF89372">
    <property type="entry name" value="Fucose-specific lectin"/>
    <property type="match status" value="1"/>
</dbReference>
<accession>A0ABS9YCK8</accession>
<evidence type="ECO:0008006" key="4">
    <source>
        <dbReference type="Google" id="ProtNLM"/>
    </source>
</evidence>
<evidence type="ECO:0000256" key="1">
    <source>
        <dbReference type="SAM" id="SignalP"/>
    </source>
</evidence>
<dbReference type="RefSeq" id="WP_242766879.1">
    <property type="nucleotide sequence ID" value="NZ_JALDAY010000006.1"/>
</dbReference>
<organism evidence="2 3">
    <name type="scientific">Streptomyces cylindrosporus</name>
    <dbReference type="NCBI Taxonomy" id="2927583"/>
    <lineage>
        <taxon>Bacteria</taxon>
        <taxon>Bacillati</taxon>
        <taxon>Actinomycetota</taxon>
        <taxon>Actinomycetes</taxon>
        <taxon>Kitasatosporales</taxon>
        <taxon>Streptomycetaceae</taxon>
        <taxon>Streptomyces</taxon>
    </lineage>
</organism>
<evidence type="ECO:0000313" key="2">
    <source>
        <dbReference type="EMBL" id="MCI3273631.1"/>
    </source>
</evidence>
<gene>
    <name evidence="2" type="ORF">MQP27_21305</name>
</gene>
<comment type="caution">
    <text evidence="2">The sequence shown here is derived from an EMBL/GenBank/DDBJ whole genome shotgun (WGS) entry which is preliminary data.</text>
</comment>